<sequence>MKKALLIMVTIILMISVSACSRADNGNTAQTPNEDMTIKVPDANKTDGEKTEGTKSNNEKKTIVFSTYFPDDFYKNAKKKYEAKHPNITIELTYLESDDGPELQAATEKFEKMTNTAMLSGKGPDLIQMDQLPMDKYVKNKLLANISEIIENDPTFKKEQYFNNILDNVKTNGGIYGMPLKFIVYGLMGDETLIEKNGVKFDDKTWNWSQYTDVIRELMKFGEKNSKYGVFSSPDALLNEMVKDQYWAFVDEVNGKVNFDSEPFTTLLQQVKSLSDERMITQEQVHPLFRTVSIISPTDYIITLKESEFYPKGYVFKSKLYDKPNANGQQAGGYFRTYQTIGINEKSSVKEEAWDFLKFMLSDEVQAPGTSFPLNKSLYEKQRQQLLEEGKVTASQEMGAMSGKVFEVTAKDIQELDQFISEATHPVAFRPSKVEEIISEESKAYFSGQKSAEVVAKLIQNRVTTFLNE</sequence>
<keyword evidence="4" id="KW-1185">Reference proteome</keyword>
<feature type="signal peptide" evidence="2">
    <location>
        <begin position="1"/>
        <end position="23"/>
    </location>
</feature>
<protein>
    <submittedName>
        <fullName evidence="3">ABC transporter substrate-binding protein</fullName>
    </submittedName>
</protein>
<proteinExistence type="predicted"/>
<dbReference type="PROSITE" id="PS51257">
    <property type="entry name" value="PROKAR_LIPOPROTEIN"/>
    <property type="match status" value="1"/>
</dbReference>
<feature type="compositionally biased region" description="Basic and acidic residues" evidence="1">
    <location>
        <begin position="42"/>
        <end position="57"/>
    </location>
</feature>
<dbReference type="SUPFAM" id="SSF53850">
    <property type="entry name" value="Periplasmic binding protein-like II"/>
    <property type="match status" value="1"/>
</dbReference>
<dbReference type="InterPro" id="IPR006059">
    <property type="entry name" value="SBP"/>
</dbReference>
<organism evidence="3 4">
    <name type="scientific">Paenibacillus segetis</name>
    <dbReference type="NCBI Taxonomy" id="1325360"/>
    <lineage>
        <taxon>Bacteria</taxon>
        <taxon>Bacillati</taxon>
        <taxon>Bacillota</taxon>
        <taxon>Bacilli</taxon>
        <taxon>Bacillales</taxon>
        <taxon>Paenibacillaceae</taxon>
        <taxon>Paenibacillus</taxon>
    </lineage>
</organism>
<feature type="region of interest" description="Disordered" evidence="1">
    <location>
        <begin position="25"/>
        <end position="57"/>
    </location>
</feature>
<name>A0ABQ1YLR9_9BACL</name>
<dbReference type="PANTHER" id="PTHR43649">
    <property type="entry name" value="ARABINOSE-BINDING PROTEIN-RELATED"/>
    <property type="match status" value="1"/>
</dbReference>
<evidence type="ECO:0000256" key="2">
    <source>
        <dbReference type="SAM" id="SignalP"/>
    </source>
</evidence>
<evidence type="ECO:0000313" key="3">
    <source>
        <dbReference type="EMBL" id="GGH30914.1"/>
    </source>
</evidence>
<dbReference type="RefSeq" id="WP_188541080.1">
    <property type="nucleotide sequence ID" value="NZ_BMFT01000002.1"/>
</dbReference>
<evidence type="ECO:0000256" key="1">
    <source>
        <dbReference type="SAM" id="MobiDB-lite"/>
    </source>
</evidence>
<gene>
    <name evidence="3" type="ORF">GCM10008013_34310</name>
</gene>
<dbReference type="EMBL" id="BMFT01000002">
    <property type="protein sequence ID" value="GGH30914.1"/>
    <property type="molecule type" value="Genomic_DNA"/>
</dbReference>
<dbReference type="InterPro" id="IPR050490">
    <property type="entry name" value="Bact_solute-bd_prot1"/>
</dbReference>
<dbReference type="Proteomes" id="UP000659344">
    <property type="component" value="Unassembled WGS sequence"/>
</dbReference>
<feature type="compositionally biased region" description="Polar residues" evidence="1">
    <location>
        <begin position="25"/>
        <end position="34"/>
    </location>
</feature>
<accession>A0ABQ1YLR9</accession>
<dbReference type="Gene3D" id="3.40.190.10">
    <property type="entry name" value="Periplasmic binding protein-like II"/>
    <property type="match status" value="1"/>
</dbReference>
<dbReference type="PANTHER" id="PTHR43649:SF12">
    <property type="entry name" value="DIACETYLCHITOBIOSE BINDING PROTEIN DASA"/>
    <property type="match status" value="1"/>
</dbReference>
<keyword evidence="2" id="KW-0732">Signal</keyword>
<feature type="chain" id="PRO_5045946302" evidence="2">
    <location>
        <begin position="24"/>
        <end position="469"/>
    </location>
</feature>
<comment type="caution">
    <text evidence="3">The sequence shown here is derived from an EMBL/GenBank/DDBJ whole genome shotgun (WGS) entry which is preliminary data.</text>
</comment>
<dbReference type="Pfam" id="PF01547">
    <property type="entry name" value="SBP_bac_1"/>
    <property type="match status" value="1"/>
</dbReference>
<reference evidence="4" key="1">
    <citation type="journal article" date="2019" name="Int. J. Syst. Evol. Microbiol.">
        <title>The Global Catalogue of Microorganisms (GCM) 10K type strain sequencing project: providing services to taxonomists for standard genome sequencing and annotation.</title>
        <authorList>
            <consortium name="The Broad Institute Genomics Platform"/>
            <consortium name="The Broad Institute Genome Sequencing Center for Infectious Disease"/>
            <person name="Wu L."/>
            <person name="Ma J."/>
        </authorList>
    </citation>
    <scope>NUCLEOTIDE SEQUENCE [LARGE SCALE GENOMIC DNA]</scope>
    <source>
        <strain evidence="4">CGMCC 1.12769</strain>
    </source>
</reference>
<evidence type="ECO:0000313" key="4">
    <source>
        <dbReference type="Proteomes" id="UP000659344"/>
    </source>
</evidence>